<proteinExistence type="predicted"/>
<dbReference type="Proteomes" id="UP000001593">
    <property type="component" value="Unassembled WGS sequence"/>
</dbReference>
<feature type="chain" id="PRO_5002711900" evidence="1">
    <location>
        <begin position="23"/>
        <end position="299"/>
    </location>
</feature>
<sequence length="299" mass="32486">MARLLALCIVFLSGVALGKVESVEEAIEVKFIPVLYVSPKPERADPDQVFLYSATVCDGKLYHQNNTVVRVNMPYGWNPDIGTLAKLEVCDSADCGKVYCSNYNNGKFTGNHYCNYTYNATMGDIVVRVTAGPGPNIDWTVAVEFVPVKDWVPPPPVAPKKMLEFFPEPQGSGGRPLAATVLMQIVKTSTEQTVTTLARKEFFFRFCPDSETGSRFDVAISTVAVDSKSAMSTYVCLPTELPCSPTSSNHYDPRGTSINSVTLTTGSGQLTELHVLVIGWGDGSQTNTFVLGATTTKKQ</sequence>
<feature type="signal peptide" evidence="1">
    <location>
        <begin position="1"/>
        <end position="22"/>
    </location>
</feature>
<evidence type="ECO:0000313" key="2">
    <source>
        <dbReference type="EMBL" id="EDO39255.1"/>
    </source>
</evidence>
<dbReference type="HOGENOM" id="CLU_931552_0_0_1"/>
<accession>A7SAP7</accession>
<dbReference type="InParanoid" id="A7SAP7"/>
<evidence type="ECO:0000256" key="1">
    <source>
        <dbReference type="SAM" id="SignalP"/>
    </source>
</evidence>
<dbReference type="PhylomeDB" id="A7SAP7"/>
<reference evidence="2 3" key="1">
    <citation type="journal article" date="2007" name="Science">
        <title>Sea anemone genome reveals ancestral eumetazoan gene repertoire and genomic organization.</title>
        <authorList>
            <person name="Putnam N.H."/>
            <person name="Srivastava M."/>
            <person name="Hellsten U."/>
            <person name="Dirks B."/>
            <person name="Chapman J."/>
            <person name="Salamov A."/>
            <person name="Terry A."/>
            <person name="Shapiro H."/>
            <person name="Lindquist E."/>
            <person name="Kapitonov V.V."/>
            <person name="Jurka J."/>
            <person name="Genikhovich G."/>
            <person name="Grigoriev I.V."/>
            <person name="Lucas S.M."/>
            <person name="Steele R.E."/>
            <person name="Finnerty J.R."/>
            <person name="Technau U."/>
            <person name="Martindale M.Q."/>
            <person name="Rokhsar D.S."/>
        </authorList>
    </citation>
    <scope>NUCLEOTIDE SEQUENCE [LARGE SCALE GENOMIC DNA]</scope>
    <source>
        <strain evidence="3">CH2 X CH6</strain>
    </source>
</reference>
<organism evidence="2 3">
    <name type="scientific">Nematostella vectensis</name>
    <name type="common">Starlet sea anemone</name>
    <dbReference type="NCBI Taxonomy" id="45351"/>
    <lineage>
        <taxon>Eukaryota</taxon>
        <taxon>Metazoa</taxon>
        <taxon>Cnidaria</taxon>
        <taxon>Anthozoa</taxon>
        <taxon>Hexacorallia</taxon>
        <taxon>Actiniaria</taxon>
        <taxon>Edwardsiidae</taxon>
        <taxon>Nematostella</taxon>
    </lineage>
</organism>
<gene>
    <name evidence="2" type="ORF">NEMVEDRAFT_v1g244012</name>
</gene>
<evidence type="ECO:0000313" key="3">
    <source>
        <dbReference type="Proteomes" id="UP000001593"/>
    </source>
</evidence>
<name>A7SAP7_NEMVE</name>
<dbReference type="OMA" id="MEYREFY"/>
<dbReference type="AlphaFoldDB" id="A7SAP7"/>
<keyword evidence="1" id="KW-0732">Signal</keyword>
<protein>
    <submittedName>
        <fullName evidence="2">Uncharacterized protein</fullName>
    </submittedName>
</protein>
<keyword evidence="3" id="KW-1185">Reference proteome</keyword>
<dbReference type="EMBL" id="DS469610">
    <property type="protein sequence ID" value="EDO39255.1"/>
    <property type="molecule type" value="Genomic_DNA"/>
</dbReference>